<sequence>MKVNNIVIIGGGTAGWLAANHLAVELRAETDITITVIESPEIGIIGVGEGTVPHIKKSLMKFGISEAELLATCDATFKKGIKFSNWMNPSAANPSNSYYHPFTSPFPGGVDVTARYLSNPQHMNFAEVTEVAALADAMKAPKKVSSAPYEGVVNYAYHFNAVKFGKLLSKNARERLNVKHLSATIVDAKLNEQGEIAYLITKEGEHLHYDFYVDCSGFHSLLLGKLLNVPFVNKSNQLLTDSALAVQLPTDDKVDIAPYTLATAHSAGWIWDIPLTTRRGIGFVYSSAHMSEEAAVENMSRYLQLDVDQFSPRKIPMRMGYREKFWCKNVVALGLAQGFVEPLEATSIFVTDFTAELFARNFCVERESMSIAANYCNKVANYAWERVIDFVQMHYCISDRRDSEFWRINTEETPRSDVLAERFEMWRYHPPKQTDFFSRFDLFNVDNFLFVLYGMKYATKPKNMTDYEQQFFHREIAEVRLREEKLLKELLGHRDWLERFNAAYQLSLG</sequence>
<dbReference type="PIRSF" id="PIRSF011396">
    <property type="entry name" value="Trp_halogenase"/>
    <property type="match status" value="1"/>
</dbReference>
<feature type="binding site" evidence="2">
    <location>
        <position position="335"/>
    </location>
    <ligand>
        <name>FAD</name>
        <dbReference type="ChEBI" id="CHEBI:57692"/>
    </ligand>
</feature>
<comment type="caution">
    <text evidence="3">The sequence shown here is derived from an EMBL/GenBank/DDBJ whole genome shotgun (WGS) entry which is preliminary data.</text>
</comment>
<dbReference type="Pfam" id="PF04820">
    <property type="entry name" value="Trp_halogenase"/>
    <property type="match status" value="1"/>
</dbReference>
<proteinExistence type="predicted"/>
<dbReference type="InterPro" id="IPR033856">
    <property type="entry name" value="Trp_halogen"/>
</dbReference>
<dbReference type="Gene3D" id="3.50.50.60">
    <property type="entry name" value="FAD/NAD(P)-binding domain"/>
    <property type="match status" value="1"/>
</dbReference>
<feature type="binding site" evidence="2">
    <location>
        <position position="78"/>
    </location>
    <ligand>
        <name>7-chloro-L-tryptophan</name>
        <dbReference type="ChEBI" id="CHEBI:58713"/>
    </ligand>
</feature>
<feature type="binding site" evidence="2">
    <location>
        <position position="348"/>
    </location>
    <ligand>
        <name>FAD</name>
        <dbReference type="ChEBI" id="CHEBI:57692"/>
    </ligand>
</feature>
<dbReference type="PANTHER" id="PTHR43747">
    <property type="entry name" value="FAD-BINDING PROTEIN"/>
    <property type="match status" value="1"/>
</dbReference>
<evidence type="ECO:0000313" key="4">
    <source>
        <dbReference type="Proteomes" id="UP000294829"/>
    </source>
</evidence>
<feature type="binding site" evidence="2">
    <location>
        <position position="344"/>
    </location>
    <ligand>
        <name>L-tryptophan</name>
        <dbReference type="ChEBI" id="CHEBI:57912"/>
    </ligand>
</feature>
<evidence type="ECO:0000256" key="2">
    <source>
        <dbReference type="PIRSR" id="PIRSR011396-2"/>
    </source>
</evidence>
<name>A0A4R5VPZ1_9BURK</name>
<dbReference type="RefSeq" id="WP_133331117.1">
    <property type="nucleotide sequence ID" value="NZ_SMYL01000016.1"/>
</dbReference>
<evidence type="ECO:0000313" key="3">
    <source>
        <dbReference type="EMBL" id="TDK60526.1"/>
    </source>
</evidence>
<gene>
    <name evidence="3" type="ORF">E2I14_18010</name>
</gene>
<dbReference type="GO" id="GO:0004497">
    <property type="term" value="F:monooxygenase activity"/>
    <property type="evidence" value="ECO:0007669"/>
    <property type="project" value="InterPro"/>
</dbReference>
<protein>
    <submittedName>
        <fullName evidence="3">Tryptophan 7-halogenase</fullName>
    </submittedName>
</protein>
<dbReference type="AlphaFoldDB" id="A0A4R5VPZ1"/>
<keyword evidence="4" id="KW-1185">Reference proteome</keyword>
<keyword evidence="2" id="KW-0285">Flavoprotein</keyword>
<dbReference type="InterPro" id="IPR050816">
    <property type="entry name" value="Flavin-dep_Halogenase_NPB"/>
</dbReference>
<reference evidence="3 4" key="1">
    <citation type="submission" date="2019-03" db="EMBL/GenBank/DDBJ databases">
        <title>Sapientia aquatica gen. nov., sp. nov., isolated from a crater lake.</title>
        <authorList>
            <person name="Felfoldi T."/>
            <person name="Szabo A."/>
            <person name="Toth E."/>
            <person name="Schumann P."/>
            <person name="Keki Z."/>
            <person name="Marialigeti K."/>
            <person name="Mathe I."/>
        </authorList>
    </citation>
    <scope>NUCLEOTIDE SEQUENCE [LARGE SCALE GENOMIC DNA]</scope>
    <source>
        <strain evidence="3 4">SA-152</strain>
    </source>
</reference>
<feature type="binding site" evidence="2">
    <location>
        <begin position="11"/>
        <end position="14"/>
    </location>
    <ligand>
        <name>FAD</name>
        <dbReference type="ChEBI" id="CHEBI:57692"/>
    </ligand>
</feature>
<dbReference type="InterPro" id="IPR036188">
    <property type="entry name" value="FAD/NAD-bd_sf"/>
</dbReference>
<dbReference type="SUPFAM" id="SSF51905">
    <property type="entry name" value="FAD/NAD(P)-binding domain"/>
    <property type="match status" value="1"/>
</dbReference>
<dbReference type="InterPro" id="IPR006905">
    <property type="entry name" value="Flavin_halogenase"/>
</dbReference>
<evidence type="ECO:0000256" key="1">
    <source>
        <dbReference type="PIRSR" id="PIRSR011396-1"/>
    </source>
</evidence>
<accession>A0A4R5VPZ1</accession>
<keyword evidence="2" id="KW-0547">Nucleotide-binding</keyword>
<organism evidence="3 4">
    <name type="scientific">Sapientia aquatica</name>
    <dbReference type="NCBI Taxonomy" id="1549640"/>
    <lineage>
        <taxon>Bacteria</taxon>
        <taxon>Pseudomonadati</taxon>
        <taxon>Pseudomonadota</taxon>
        <taxon>Betaproteobacteria</taxon>
        <taxon>Burkholderiales</taxon>
        <taxon>Oxalobacteraceae</taxon>
        <taxon>Sapientia</taxon>
    </lineage>
</organism>
<dbReference type="Proteomes" id="UP000294829">
    <property type="component" value="Unassembled WGS sequence"/>
</dbReference>
<dbReference type="GO" id="GO:0000166">
    <property type="term" value="F:nucleotide binding"/>
    <property type="evidence" value="ECO:0007669"/>
    <property type="project" value="UniProtKB-KW"/>
</dbReference>
<keyword evidence="2" id="KW-0274">FAD</keyword>
<dbReference type="PANTHER" id="PTHR43747:SF4">
    <property type="entry name" value="FLAVIN-DEPENDENT TRYPTOPHAN HALOGENASE"/>
    <property type="match status" value="1"/>
</dbReference>
<feature type="active site" evidence="1">
    <location>
        <position position="78"/>
    </location>
</feature>
<dbReference type="OrthoDB" id="8868802at2"/>
<dbReference type="EMBL" id="SMYL01000016">
    <property type="protein sequence ID" value="TDK60526.1"/>
    <property type="molecule type" value="Genomic_DNA"/>
</dbReference>